<keyword evidence="5 12" id="KW-0812">Transmembrane</keyword>
<comment type="subunit">
    <text evidence="9">The 4 large subunits of the cytochrome b6-f complex are cytochrome b6, subunit IV (17 kDa polypeptide, PetD), cytochrome f and the Rieske protein, while the 4 small subunits are PetG, PetL, PetM and PetN. The complex functions as a dimer.</text>
</comment>
<evidence type="ECO:0000256" key="10">
    <source>
        <dbReference type="ARBA" id="ARBA00031459"/>
    </source>
</evidence>
<dbReference type="Proteomes" id="UP000815325">
    <property type="component" value="Unassembled WGS sequence"/>
</dbReference>
<evidence type="ECO:0000313" key="13">
    <source>
        <dbReference type="EMBL" id="KAF5831987.1"/>
    </source>
</evidence>
<evidence type="ECO:0000256" key="8">
    <source>
        <dbReference type="ARBA" id="ARBA00023136"/>
    </source>
</evidence>
<evidence type="ECO:0000256" key="4">
    <source>
        <dbReference type="ARBA" id="ARBA00022448"/>
    </source>
</evidence>
<keyword evidence="6" id="KW-0249">Electron transport</keyword>
<dbReference type="EMBL" id="MU069905">
    <property type="protein sequence ID" value="KAF5831987.1"/>
    <property type="molecule type" value="Genomic_DNA"/>
</dbReference>
<accession>A0ABQ7GBJ4</accession>
<dbReference type="SUPFAM" id="SSF103451">
    <property type="entry name" value="PetN subunit of the cytochrome b6f complex"/>
    <property type="match status" value="1"/>
</dbReference>
<comment type="similarity">
    <text evidence="3">Belongs to the PetN family.</text>
</comment>
<comment type="subcellular location">
    <subcellularLocation>
        <location evidence="2">Membrane</location>
        <topology evidence="2">Single-pass membrane protein</topology>
    </subcellularLocation>
</comment>
<evidence type="ECO:0000256" key="7">
    <source>
        <dbReference type="ARBA" id="ARBA00022989"/>
    </source>
</evidence>
<keyword evidence="4" id="KW-0813">Transport</keyword>
<name>A0ABQ7GBJ4_DUNSA</name>
<dbReference type="Pfam" id="PF03742">
    <property type="entry name" value="PetN"/>
    <property type="match status" value="1"/>
</dbReference>
<organism evidence="13 14">
    <name type="scientific">Dunaliella salina</name>
    <name type="common">Green alga</name>
    <name type="synonym">Protococcus salinus</name>
    <dbReference type="NCBI Taxonomy" id="3046"/>
    <lineage>
        <taxon>Eukaryota</taxon>
        <taxon>Viridiplantae</taxon>
        <taxon>Chlorophyta</taxon>
        <taxon>core chlorophytes</taxon>
        <taxon>Chlorophyceae</taxon>
        <taxon>CS clade</taxon>
        <taxon>Chlamydomonadales</taxon>
        <taxon>Dunaliellaceae</taxon>
        <taxon>Dunaliella</taxon>
    </lineage>
</organism>
<sequence>MLVQKTCAAPVVRPATLCAPGQQQTTQKVAATIVVLILALAAAPAAQAAQEVFMVAEGEPFIVQVGWGAVCVMFNFSLSLVVWGRSSRDVSCLQRSPLTSVRLVYGDCSPGKVQACDMHSRCVGHCFANS</sequence>
<keyword evidence="7 12" id="KW-1133">Transmembrane helix</keyword>
<comment type="caution">
    <text evidence="13">The sequence shown here is derived from an EMBL/GenBank/DDBJ whole genome shotgun (WGS) entry which is preliminary data.</text>
</comment>
<proteinExistence type="inferred from homology"/>
<gene>
    <name evidence="13" type="ORF">DUNSADRAFT_12302</name>
</gene>
<evidence type="ECO:0000256" key="11">
    <source>
        <dbReference type="ARBA" id="ARBA00031982"/>
    </source>
</evidence>
<keyword evidence="14" id="KW-1185">Reference proteome</keyword>
<feature type="transmembrane region" description="Helical" evidence="12">
    <location>
        <begin position="61"/>
        <end position="83"/>
    </location>
</feature>
<evidence type="ECO:0000256" key="12">
    <source>
        <dbReference type="SAM" id="Phobius"/>
    </source>
</evidence>
<evidence type="ECO:0000256" key="6">
    <source>
        <dbReference type="ARBA" id="ARBA00022982"/>
    </source>
</evidence>
<dbReference type="InterPro" id="IPR036143">
    <property type="entry name" value="Cytochr_b6-f_cplx_su8_sf"/>
</dbReference>
<protein>
    <recommendedName>
        <fullName evidence="10">Cytochrome b6-f complex subunit PetN</fullName>
    </recommendedName>
    <alternativeName>
        <fullName evidence="11">Cytochrome b6-f complex subunit VIII</fullName>
    </alternativeName>
</protein>
<evidence type="ECO:0000256" key="5">
    <source>
        <dbReference type="ARBA" id="ARBA00022692"/>
    </source>
</evidence>
<keyword evidence="8 12" id="KW-0472">Membrane</keyword>
<evidence type="ECO:0000256" key="9">
    <source>
        <dbReference type="ARBA" id="ARBA00025834"/>
    </source>
</evidence>
<feature type="transmembrane region" description="Helical" evidence="12">
    <location>
        <begin position="29"/>
        <end position="49"/>
    </location>
</feature>
<evidence type="ECO:0000256" key="1">
    <source>
        <dbReference type="ARBA" id="ARBA00003068"/>
    </source>
</evidence>
<evidence type="ECO:0000256" key="2">
    <source>
        <dbReference type="ARBA" id="ARBA00004167"/>
    </source>
</evidence>
<evidence type="ECO:0000256" key="3">
    <source>
        <dbReference type="ARBA" id="ARBA00010969"/>
    </source>
</evidence>
<comment type="function">
    <text evidence="1">Component of the cytochrome b6-f complex, which mediates electron transfer between photosystem II (PSII) and photosystem I (PSI), cyclic electron flow around PSI, and state transitions.</text>
</comment>
<reference evidence="13" key="1">
    <citation type="submission" date="2017-08" db="EMBL/GenBank/DDBJ databases">
        <authorList>
            <person name="Polle J.E."/>
            <person name="Barry K."/>
            <person name="Cushman J."/>
            <person name="Schmutz J."/>
            <person name="Tran D."/>
            <person name="Hathwaick L.T."/>
            <person name="Yim W.C."/>
            <person name="Jenkins J."/>
            <person name="Mckie-Krisberg Z.M."/>
            <person name="Prochnik S."/>
            <person name="Lindquist E."/>
            <person name="Dockter R.B."/>
            <person name="Adam C."/>
            <person name="Molina H."/>
            <person name="Bunkerborg J."/>
            <person name="Jin E."/>
            <person name="Buchheim M."/>
            <person name="Magnuson J."/>
        </authorList>
    </citation>
    <scope>NUCLEOTIDE SEQUENCE</scope>
    <source>
        <strain evidence="13">CCAP 19/18</strain>
    </source>
</reference>
<evidence type="ECO:0000313" key="14">
    <source>
        <dbReference type="Proteomes" id="UP000815325"/>
    </source>
</evidence>
<dbReference type="InterPro" id="IPR005497">
    <property type="entry name" value="Cytochrome_b6-f_cplx_su8"/>
</dbReference>